<dbReference type="Proteomes" id="UP000887567">
    <property type="component" value="Unplaced"/>
</dbReference>
<dbReference type="GO" id="GO:0005096">
    <property type="term" value="F:GTPase activator activity"/>
    <property type="evidence" value="ECO:0007669"/>
    <property type="project" value="UniProtKB-KW"/>
</dbReference>
<dbReference type="PANTHER" id="PTHR22957:SF333">
    <property type="entry name" value="TBC1 DOMAIN FAMILY MEMBER 25"/>
    <property type="match status" value="1"/>
</dbReference>
<dbReference type="PROSITE" id="PS50086">
    <property type="entry name" value="TBC_RABGAP"/>
    <property type="match status" value="1"/>
</dbReference>
<dbReference type="Gene3D" id="1.10.8.270">
    <property type="entry name" value="putative rabgap domain of human tbc1 domain family member 14 like domains"/>
    <property type="match status" value="1"/>
</dbReference>
<dbReference type="SUPFAM" id="SSF47923">
    <property type="entry name" value="Ypt/Rab-GAP domain of gyp1p"/>
    <property type="match status" value="2"/>
</dbReference>
<dbReference type="Pfam" id="PF00566">
    <property type="entry name" value="RabGAP-TBC"/>
    <property type="match status" value="1"/>
</dbReference>
<evidence type="ECO:0000313" key="4">
    <source>
        <dbReference type="Proteomes" id="UP000887567"/>
    </source>
</evidence>
<dbReference type="SMART" id="SM00164">
    <property type="entry name" value="TBC"/>
    <property type="match status" value="1"/>
</dbReference>
<dbReference type="GeneID" id="110232247"/>
<evidence type="ECO:0000259" key="2">
    <source>
        <dbReference type="PROSITE" id="PS50086"/>
    </source>
</evidence>
<dbReference type="RefSeq" id="XP_020893098.1">
    <property type="nucleotide sequence ID" value="XM_021037439.2"/>
</dbReference>
<dbReference type="InterPro" id="IPR035969">
    <property type="entry name" value="Rab-GAP_TBC_sf"/>
</dbReference>
<sequence>MSSTTCYQDRDAIRVKALLESVQGREIRCFAVDPNITSFANLNQLLARAFQLSGEFEISYQLPQSNETGRRPDVFVSLTSDFDLDAAFLSASLPYLSLKVDPLLSPDSENADWSILDISEAPPPNNVLSSRITPTVPFHISLKHQMEKTLQQISKAFSTAPRKGPLKEHDWFQYLDCEGRLIYPEEFVTTVFHCGIEQSLRKEVWPHLLHVFPPDLTSDEKERYILMKSRVFWHLKSEWQAQDSKSTESLSHMIRKDVVRTDKACSYFEVGEDHPHIESLFNILMTYAVANPDVSYVQGMSDLASPLLVVLDDEALAYTCFCSLMYRMKSHFLLDSKSMSLKFEHLSLLLQRTDIEFYKYLVDIGAEDMFFCYRWLLLDLKREFQFSDSLSVMEVIWSTTSLSSQSISKESYNSITKTTKKEGPYFKTRSDSPLCEIALETEDEEDDDSEESFAMLSNDSNALDTSETNLIQIPDPCELGDGNPFALFVCLAMLLLHKDHCIQKQMDYNALAMYFDKLLRKHDRIKTLAKARVLYMEYLQLFSTAVKQDECSEVKEDVPSNLSWLDDKLLDIKSTQLGQCIEC</sequence>
<dbReference type="Gene3D" id="1.10.472.80">
    <property type="entry name" value="Ypt/Rab-GAP domain of gyp1p, domain 3"/>
    <property type="match status" value="1"/>
</dbReference>
<dbReference type="OrthoDB" id="10264062at2759"/>
<evidence type="ECO:0000313" key="3">
    <source>
        <dbReference type="EnsemblMetazoa" id="XP_020893098.1"/>
    </source>
</evidence>
<evidence type="ECO:0000256" key="1">
    <source>
        <dbReference type="ARBA" id="ARBA00022468"/>
    </source>
</evidence>
<dbReference type="EnsemblMetazoa" id="XM_021037439.2">
    <property type="protein sequence ID" value="XP_020893098.1"/>
    <property type="gene ID" value="LOC110232247"/>
</dbReference>
<dbReference type="AlphaFoldDB" id="A0A913WRP5"/>
<feature type="domain" description="Rab-GAP TBC" evidence="2">
    <location>
        <begin position="195"/>
        <end position="400"/>
    </location>
</feature>
<accession>A0A913WRP5</accession>
<name>A0A913WRP5_EXADI</name>
<reference evidence="3" key="1">
    <citation type="submission" date="2022-11" db="UniProtKB">
        <authorList>
            <consortium name="EnsemblMetazoa"/>
        </authorList>
    </citation>
    <scope>IDENTIFICATION</scope>
</reference>
<dbReference type="KEGG" id="epa:110232247"/>
<dbReference type="PANTHER" id="PTHR22957">
    <property type="entry name" value="TBC1 DOMAIN FAMILY MEMBER GTPASE-ACTIVATING PROTEIN"/>
    <property type="match status" value="1"/>
</dbReference>
<protein>
    <recommendedName>
        <fullName evidence="2">Rab-GAP TBC domain-containing protein</fullName>
    </recommendedName>
</protein>
<keyword evidence="1" id="KW-0343">GTPase activation</keyword>
<proteinExistence type="predicted"/>
<dbReference type="InterPro" id="IPR000195">
    <property type="entry name" value="Rab-GAP-TBC_dom"/>
</dbReference>
<dbReference type="OMA" id="PFERQTS"/>
<keyword evidence="4" id="KW-1185">Reference proteome</keyword>
<organism evidence="3 4">
    <name type="scientific">Exaiptasia diaphana</name>
    <name type="common">Tropical sea anemone</name>
    <name type="synonym">Aiptasia pulchella</name>
    <dbReference type="NCBI Taxonomy" id="2652724"/>
    <lineage>
        <taxon>Eukaryota</taxon>
        <taxon>Metazoa</taxon>
        <taxon>Cnidaria</taxon>
        <taxon>Anthozoa</taxon>
        <taxon>Hexacorallia</taxon>
        <taxon>Actiniaria</taxon>
        <taxon>Aiptasiidae</taxon>
        <taxon>Exaiptasia</taxon>
    </lineage>
</organism>